<dbReference type="EMBL" id="LLXI01002817">
    <property type="protein sequence ID" value="PKY58041.1"/>
    <property type="molecule type" value="Genomic_DNA"/>
</dbReference>
<dbReference type="VEuPathDB" id="FungiDB:RhiirA1_382685"/>
<evidence type="ECO:0000313" key="2">
    <source>
        <dbReference type="EMBL" id="PKY58041.1"/>
    </source>
</evidence>
<dbReference type="PANTHER" id="PTHR43591">
    <property type="entry name" value="METHYLTRANSFERASE"/>
    <property type="match status" value="1"/>
</dbReference>
<dbReference type="InterPro" id="IPR029063">
    <property type="entry name" value="SAM-dependent_MTases_sf"/>
</dbReference>
<dbReference type="VEuPathDB" id="FungiDB:FUN_021187"/>
<dbReference type="CDD" id="cd02440">
    <property type="entry name" value="AdoMet_MTases"/>
    <property type="match status" value="1"/>
</dbReference>
<protein>
    <submittedName>
        <fullName evidence="2">S-adenosyl-L-methionine-dependent methyltransferase</fullName>
    </submittedName>
</protein>
<dbReference type="PANTHER" id="PTHR43591:SF24">
    <property type="entry name" value="2-METHOXY-6-POLYPRENYL-1,4-BENZOQUINOL METHYLASE, MITOCHONDRIAL"/>
    <property type="match status" value="1"/>
</dbReference>
<evidence type="ECO:0000259" key="1">
    <source>
        <dbReference type="Pfam" id="PF13649"/>
    </source>
</evidence>
<dbReference type="Proteomes" id="UP000234323">
    <property type="component" value="Unassembled WGS sequence"/>
</dbReference>
<dbReference type="GO" id="GO:0008168">
    <property type="term" value="F:methyltransferase activity"/>
    <property type="evidence" value="ECO:0007669"/>
    <property type="project" value="UniProtKB-KW"/>
</dbReference>
<keyword evidence="2" id="KW-0808">Transferase</keyword>
<keyword evidence="2" id="KW-0489">Methyltransferase</keyword>
<reference evidence="2 3" key="1">
    <citation type="submission" date="2015-10" db="EMBL/GenBank/DDBJ databases">
        <title>Genome analyses suggest a sexual origin of heterokaryosis in a supposedly ancient asexual fungus.</title>
        <authorList>
            <person name="Ropars J."/>
            <person name="Sedzielewska K."/>
            <person name="Noel J."/>
            <person name="Charron P."/>
            <person name="Farinelli L."/>
            <person name="Marton T."/>
            <person name="Kruger M."/>
            <person name="Pelin A."/>
            <person name="Brachmann A."/>
            <person name="Corradi N."/>
        </authorList>
    </citation>
    <scope>NUCLEOTIDE SEQUENCE [LARGE SCALE GENOMIC DNA]</scope>
    <source>
        <strain evidence="2 3">A4</strain>
    </source>
</reference>
<keyword evidence="3" id="KW-1185">Reference proteome</keyword>
<dbReference type="Gene3D" id="3.40.50.150">
    <property type="entry name" value="Vaccinia Virus protein VP39"/>
    <property type="match status" value="1"/>
</dbReference>
<organism evidence="2 3">
    <name type="scientific">Rhizophagus irregularis</name>
    <dbReference type="NCBI Taxonomy" id="588596"/>
    <lineage>
        <taxon>Eukaryota</taxon>
        <taxon>Fungi</taxon>
        <taxon>Fungi incertae sedis</taxon>
        <taxon>Mucoromycota</taxon>
        <taxon>Glomeromycotina</taxon>
        <taxon>Glomeromycetes</taxon>
        <taxon>Glomerales</taxon>
        <taxon>Glomeraceae</taxon>
        <taxon>Rhizophagus</taxon>
    </lineage>
</organism>
<dbReference type="OrthoDB" id="2013972at2759"/>
<evidence type="ECO:0000313" key="3">
    <source>
        <dbReference type="Proteomes" id="UP000234323"/>
    </source>
</evidence>
<dbReference type="VEuPathDB" id="FungiDB:RhiirFUN_003022"/>
<name>A0A2I1HGN5_9GLOM</name>
<dbReference type="InterPro" id="IPR041698">
    <property type="entry name" value="Methyltransf_25"/>
</dbReference>
<gene>
    <name evidence="2" type="ORF">RhiirA4_411958</name>
</gene>
<dbReference type="Pfam" id="PF13649">
    <property type="entry name" value="Methyltransf_25"/>
    <property type="match status" value="1"/>
</dbReference>
<accession>A0A2I1HGN5</accession>
<proteinExistence type="predicted"/>
<sequence length="354" mass="41322">MGATNSTSKRRLSKRFHNNNFLINDSYDRFSNNNNNFPSSKRRISSESTLSSHSTNSFDRCTELIKTFGSRKYFNRDHVKDIFPTDNDELKRLELTHIWNKELWEGQSFFLPVDEVFSRNAKVLDIGCGTGIWSLDMARKYPNCHFTGFDIVDNFPLELKQSNVDFALGNILEGLPYDDNTFDLVFMRNMKGCLSQKDYNKCLQEIIRVSSRWILILDSDIILIDGGPLANQLREEVLDELMKNYDINMMPSSIIRKCLEDNNQLSDIHFEDKQCPIGEWGGRLGTLYLEILKWATKNLYHSVSTLYSEEEYNLKVDEAFEELNHYNGYDMVFRICAKKNVEKRKSLKKIVRNT</sequence>
<dbReference type="AlphaFoldDB" id="A0A2I1HGN5"/>
<feature type="domain" description="Methyltransferase" evidence="1">
    <location>
        <begin position="123"/>
        <end position="209"/>
    </location>
</feature>
<dbReference type="GO" id="GO:0032259">
    <property type="term" value="P:methylation"/>
    <property type="evidence" value="ECO:0007669"/>
    <property type="project" value="UniProtKB-KW"/>
</dbReference>
<comment type="caution">
    <text evidence="2">The sequence shown here is derived from an EMBL/GenBank/DDBJ whole genome shotgun (WGS) entry which is preliminary data.</text>
</comment>
<dbReference type="SUPFAM" id="SSF53335">
    <property type="entry name" value="S-adenosyl-L-methionine-dependent methyltransferases"/>
    <property type="match status" value="1"/>
</dbReference>